<feature type="repeat" description="ANK" evidence="15">
    <location>
        <begin position="2383"/>
        <end position="2416"/>
    </location>
</feature>
<dbReference type="PRINTS" id="PR01415">
    <property type="entry name" value="ANKYRIN"/>
</dbReference>
<dbReference type="InterPro" id="IPR002110">
    <property type="entry name" value="Ankyrin_rpt"/>
</dbReference>
<dbReference type="PRINTS" id="PR00406">
    <property type="entry name" value="CYTB5RDTASE"/>
</dbReference>
<evidence type="ECO:0000256" key="1">
    <source>
        <dbReference type="ARBA" id="ARBA00001974"/>
    </source>
</evidence>
<feature type="repeat" description="ANK" evidence="15">
    <location>
        <begin position="673"/>
        <end position="705"/>
    </location>
</feature>
<dbReference type="Gene3D" id="3.40.50.80">
    <property type="entry name" value="Nucleotide-binding domain of ferredoxin-NADP reductase (FNR) module"/>
    <property type="match status" value="1"/>
</dbReference>
<dbReference type="PROSITE" id="PS50297">
    <property type="entry name" value="ANK_REP_REGION"/>
    <property type="match status" value="27"/>
</dbReference>
<keyword evidence="21" id="KW-1185">Reference proteome</keyword>
<evidence type="ECO:0000313" key="21">
    <source>
        <dbReference type="Proteomes" id="UP000479190"/>
    </source>
</evidence>
<keyword evidence="18" id="KW-0812">Transmembrane</keyword>
<evidence type="ECO:0000256" key="10">
    <source>
        <dbReference type="ARBA" id="ARBA00023011"/>
    </source>
</evidence>
<dbReference type="Pfam" id="PF11708">
    <property type="entry name" value="Slu7"/>
    <property type="match status" value="1"/>
</dbReference>
<feature type="repeat" description="ANK" evidence="15">
    <location>
        <begin position="962"/>
        <end position="994"/>
    </location>
</feature>
<dbReference type="InterPro" id="IPR001433">
    <property type="entry name" value="OxRdtase_FAD/NAD-bd"/>
</dbReference>
<keyword evidence="13" id="KW-1207">Sterol metabolism</keyword>
<evidence type="ECO:0000256" key="17">
    <source>
        <dbReference type="SAM" id="MobiDB-lite"/>
    </source>
</evidence>
<evidence type="ECO:0000256" key="9">
    <source>
        <dbReference type="ARBA" id="ARBA00023002"/>
    </source>
</evidence>
<feature type="repeat" description="ANK" evidence="15">
    <location>
        <begin position="1036"/>
        <end position="1068"/>
    </location>
</feature>
<dbReference type="SMART" id="SM00248">
    <property type="entry name" value="ANK"/>
    <property type="match status" value="38"/>
</dbReference>
<evidence type="ECO:0000256" key="8">
    <source>
        <dbReference type="ARBA" id="ARBA00022955"/>
    </source>
</evidence>
<feature type="repeat" description="ANK" evidence="15">
    <location>
        <begin position="596"/>
        <end position="632"/>
    </location>
</feature>
<feature type="compositionally biased region" description="Acidic residues" evidence="17">
    <location>
        <begin position="7"/>
        <end position="69"/>
    </location>
</feature>
<dbReference type="Pfam" id="PF00023">
    <property type="entry name" value="Ank"/>
    <property type="match status" value="3"/>
</dbReference>
<evidence type="ECO:0000256" key="5">
    <source>
        <dbReference type="ARBA" id="ARBA00022630"/>
    </source>
</evidence>
<feature type="repeat" description="ANK" evidence="15">
    <location>
        <begin position="818"/>
        <end position="850"/>
    </location>
</feature>
<feature type="repeat" description="ANK" evidence="15">
    <location>
        <begin position="1403"/>
        <end position="1439"/>
    </location>
</feature>
<organism evidence="20 21">
    <name type="scientific">Trichogramma brassicae</name>
    <dbReference type="NCBI Taxonomy" id="86971"/>
    <lineage>
        <taxon>Eukaryota</taxon>
        <taxon>Metazoa</taxon>
        <taxon>Ecdysozoa</taxon>
        <taxon>Arthropoda</taxon>
        <taxon>Hexapoda</taxon>
        <taxon>Insecta</taxon>
        <taxon>Pterygota</taxon>
        <taxon>Neoptera</taxon>
        <taxon>Endopterygota</taxon>
        <taxon>Hymenoptera</taxon>
        <taxon>Apocrita</taxon>
        <taxon>Proctotrupomorpha</taxon>
        <taxon>Chalcidoidea</taxon>
        <taxon>Trichogrammatidae</taxon>
        <taxon>Trichogramma</taxon>
    </lineage>
</organism>
<feature type="repeat" description="ANK" evidence="15">
    <location>
        <begin position="893"/>
        <end position="925"/>
    </location>
</feature>
<feature type="region of interest" description="Disordered" evidence="17">
    <location>
        <begin position="1"/>
        <end position="113"/>
    </location>
</feature>
<feature type="coiled-coil region" evidence="16">
    <location>
        <begin position="117"/>
        <end position="144"/>
    </location>
</feature>
<evidence type="ECO:0000256" key="11">
    <source>
        <dbReference type="ARBA" id="ARBA00023027"/>
    </source>
</evidence>
<keyword evidence="4" id="KW-0444">Lipid biosynthesis</keyword>
<keyword evidence="12 15" id="KW-0040">ANK repeat</keyword>
<protein>
    <recommendedName>
        <fullName evidence="3">cytochrome-b5 reductase</fullName>
        <ecNumber evidence="3">1.6.2.2</ecNumber>
    </recommendedName>
</protein>
<dbReference type="FunFam" id="3.40.50.80:FF:000005">
    <property type="entry name" value="NADH-cytochrome b5 reductase"/>
    <property type="match status" value="1"/>
</dbReference>
<evidence type="ECO:0000256" key="3">
    <source>
        <dbReference type="ARBA" id="ARBA00012011"/>
    </source>
</evidence>
<dbReference type="GO" id="GO:0016126">
    <property type="term" value="P:sterol biosynthetic process"/>
    <property type="evidence" value="ECO:0007669"/>
    <property type="project" value="UniProtKB-KW"/>
</dbReference>
<feature type="domain" description="FAD-binding FR-type" evidence="19">
    <location>
        <begin position="3058"/>
        <end position="3170"/>
    </location>
</feature>
<keyword evidence="18" id="KW-1133">Transmembrane helix</keyword>
<keyword evidence="10" id="KW-0756">Sterol biosynthesis</keyword>
<evidence type="ECO:0000259" key="19">
    <source>
        <dbReference type="PROSITE" id="PS51384"/>
    </source>
</evidence>
<dbReference type="PANTHER" id="PTHR24198:SF165">
    <property type="entry name" value="ANKYRIN REPEAT-CONTAINING PROTEIN-RELATED"/>
    <property type="match status" value="1"/>
</dbReference>
<feature type="repeat" description="ANK" evidence="15">
    <location>
        <begin position="1263"/>
        <end position="1295"/>
    </location>
</feature>
<feature type="repeat" description="ANK" evidence="15">
    <location>
        <begin position="2064"/>
        <end position="2096"/>
    </location>
</feature>
<evidence type="ECO:0000313" key="20">
    <source>
        <dbReference type="EMBL" id="CAB0038869.1"/>
    </source>
</evidence>
<evidence type="ECO:0000256" key="4">
    <source>
        <dbReference type="ARBA" id="ARBA00022516"/>
    </source>
</evidence>
<dbReference type="CDD" id="cd06183">
    <property type="entry name" value="cyt_b5_reduct_like"/>
    <property type="match status" value="1"/>
</dbReference>
<evidence type="ECO:0000256" key="16">
    <source>
        <dbReference type="SAM" id="Coils"/>
    </source>
</evidence>
<dbReference type="GO" id="GO:0090524">
    <property type="term" value="F:cytochrome-b5 reductase activity, acting on NADH"/>
    <property type="evidence" value="ECO:0007669"/>
    <property type="project" value="UniProtKB-EC"/>
</dbReference>
<dbReference type="InterPro" id="IPR021715">
    <property type="entry name" value="Slu7_dom"/>
</dbReference>
<reference evidence="20 21" key="1">
    <citation type="submission" date="2020-02" db="EMBL/GenBank/DDBJ databases">
        <authorList>
            <person name="Ferguson B K."/>
        </authorList>
    </citation>
    <scope>NUCLEOTIDE SEQUENCE [LARGE SCALE GENOMIC DNA]</scope>
</reference>
<dbReference type="PROSITE" id="PS50088">
    <property type="entry name" value="ANK_REPEAT"/>
    <property type="match status" value="27"/>
</dbReference>
<comment type="cofactor">
    <cofactor evidence="1">
        <name>FAD</name>
        <dbReference type="ChEBI" id="CHEBI:57692"/>
    </cofactor>
</comment>
<feature type="repeat" description="ANK" evidence="15">
    <location>
        <begin position="1988"/>
        <end position="2023"/>
    </location>
</feature>
<keyword evidence="7" id="KW-0274">FAD</keyword>
<feature type="repeat" description="ANK" evidence="15">
    <location>
        <begin position="1627"/>
        <end position="1655"/>
    </location>
</feature>
<feature type="repeat" description="ANK" evidence="15">
    <location>
        <begin position="1184"/>
        <end position="1216"/>
    </location>
</feature>
<feature type="repeat" description="ANK" evidence="15">
    <location>
        <begin position="445"/>
        <end position="477"/>
    </location>
</feature>
<dbReference type="Gene3D" id="2.40.30.10">
    <property type="entry name" value="Translation factors"/>
    <property type="match status" value="1"/>
</dbReference>
<dbReference type="InterPro" id="IPR039261">
    <property type="entry name" value="FNR_nucleotide-bd"/>
</dbReference>
<keyword evidence="14" id="KW-0753">Steroid metabolism</keyword>
<comment type="similarity">
    <text evidence="2">Belongs to the flavoprotein pyridine nucleotide cytochrome reductase family.</text>
</comment>
<keyword evidence="5" id="KW-0285">Flavoprotein</keyword>
<keyword evidence="18" id="KW-0472">Membrane</keyword>
<dbReference type="InterPro" id="IPR001709">
    <property type="entry name" value="Flavoprot_Pyr_Nucl_cyt_Rdtase"/>
</dbReference>
<keyword evidence="11" id="KW-0520">NAD</keyword>
<feature type="repeat" description="ANK" evidence="15">
    <location>
        <begin position="1481"/>
        <end position="1513"/>
    </location>
</feature>
<feature type="repeat" description="ANK" evidence="15">
    <location>
        <begin position="2213"/>
        <end position="2245"/>
    </location>
</feature>
<name>A0A6H5IN99_9HYME</name>
<evidence type="ECO:0000256" key="18">
    <source>
        <dbReference type="SAM" id="Phobius"/>
    </source>
</evidence>
<keyword evidence="16" id="KW-0175">Coiled coil</keyword>
<evidence type="ECO:0000256" key="15">
    <source>
        <dbReference type="PROSITE-ProRule" id="PRU00023"/>
    </source>
</evidence>
<dbReference type="PROSITE" id="PS51384">
    <property type="entry name" value="FAD_FR"/>
    <property type="match status" value="1"/>
</dbReference>
<dbReference type="Pfam" id="PF13857">
    <property type="entry name" value="Ank_5"/>
    <property type="match status" value="1"/>
</dbReference>
<feature type="repeat" description="ANK" evidence="15">
    <location>
        <begin position="2267"/>
        <end position="2299"/>
    </location>
</feature>
<keyword evidence="6" id="KW-0677">Repeat</keyword>
<keyword evidence="9" id="KW-0560">Oxidoreductase</keyword>
<dbReference type="SUPFAM" id="SSF52343">
    <property type="entry name" value="Ferredoxin reductase-like, C-terminal NADP-linked domain"/>
    <property type="match status" value="1"/>
</dbReference>
<dbReference type="InterPro" id="IPR008333">
    <property type="entry name" value="Cbr1-like_FAD-bd_dom"/>
</dbReference>
<dbReference type="PANTHER" id="PTHR24198">
    <property type="entry name" value="ANKYRIN REPEAT AND PROTEIN KINASE DOMAIN-CONTAINING PROTEIN"/>
    <property type="match status" value="1"/>
</dbReference>
<dbReference type="FunFam" id="2.40.30.10:FF:000021">
    <property type="entry name" value="NADH-cytochrome b5 reductase"/>
    <property type="match status" value="1"/>
</dbReference>
<feature type="repeat" description="ANK" evidence="15">
    <location>
        <begin position="748"/>
        <end position="780"/>
    </location>
</feature>
<feature type="repeat" description="ANK" evidence="15">
    <location>
        <begin position="1109"/>
        <end position="1141"/>
    </location>
</feature>
<evidence type="ECO:0000256" key="13">
    <source>
        <dbReference type="ARBA" id="ARBA00023166"/>
    </source>
</evidence>
<dbReference type="PRINTS" id="PR00371">
    <property type="entry name" value="FPNCR"/>
</dbReference>
<feature type="repeat" description="ANK" evidence="15">
    <location>
        <begin position="370"/>
        <end position="402"/>
    </location>
</feature>
<dbReference type="Proteomes" id="UP000479190">
    <property type="component" value="Unassembled WGS sequence"/>
</dbReference>
<feature type="compositionally biased region" description="Acidic residues" evidence="17">
    <location>
        <begin position="78"/>
        <end position="101"/>
    </location>
</feature>
<dbReference type="SUPFAM" id="SSF48403">
    <property type="entry name" value="Ankyrin repeat"/>
    <property type="match status" value="6"/>
</dbReference>
<feature type="compositionally biased region" description="Basic and acidic residues" evidence="17">
    <location>
        <begin position="102"/>
        <end position="113"/>
    </location>
</feature>
<feature type="repeat" description="ANK" evidence="15">
    <location>
        <begin position="1330"/>
        <end position="1362"/>
    </location>
</feature>
<dbReference type="InterPro" id="IPR017927">
    <property type="entry name" value="FAD-bd_FR_type"/>
</dbReference>
<evidence type="ECO:0000256" key="7">
    <source>
        <dbReference type="ARBA" id="ARBA00022827"/>
    </source>
</evidence>
<feature type="coiled-coil region" evidence="16">
    <location>
        <begin position="2813"/>
        <end position="2852"/>
    </location>
</feature>
<feature type="transmembrane region" description="Helical" evidence="18">
    <location>
        <begin position="3021"/>
        <end position="3042"/>
    </location>
</feature>
<evidence type="ECO:0000256" key="6">
    <source>
        <dbReference type="ARBA" id="ARBA00022737"/>
    </source>
</evidence>
<dbReference type="Pfam" id="PF00970">
    <property type="entry name" value="FAD_binding_6"/>
    <property type="match status" value="1"/>
</dbReference>
<sequence>MNRDDSSDGDSGDEFDYDYENSDDESSCLDYFTADEIDDDEDYSDDEDDDSSDSDSGDEFDYDYENNDDESSRLDYFTADEIDDDVDDDEDYSDDEDDESNDKDVDDQRIDDVQPHLQRRQAKLKSLREEVKNWDSEKERLRLLRRLGRSVDNWRIRPSLRDVFEQDEIERLIFDTVKFLIANDEIGRNYIAGVRLVSYAARTGYRIEPRYVAGTGSFSRRATPIHRLVGCSDRLCDRRVVADLFCVYSNYSVNYVDDAETDGLTHLHVACEFGLEVYVGNYLKRRPADANCVWRRTGDAPLHMALARDQKRVIEKLLATDADLSRANNEGQTALHLFSQKLYDDELTQLFENILENRDRPIKVNAQDKLGNTPLHLTSAYGHHNLIRQLLERGADPNLANAEGQTALHVMCKRERYCDDDLVEALFRICASLGRQLRVDAQDHRGNGPLHLALEYGNERVIESLLRQGAYPNLPNEAGETPLHVIGSRSDCSDDFVELFFELSKRKHRLVEENLRDDRGNTPLHLALCYGKRKAAVLLLRRGGYPYLANGEGLCPLHLICANGYDDDLLKVFLKICDELRTRTNQPVRVDQRDREGNTPLHWALKYDGVSGVKKTTQLLLARGADPGAANNDGSTPLHFICRTYRHNDLLEMFLMIVDEKNQLLRVDARDKRGDTPLHLALRCPNTSEAKLLLTRGADPTAVDSQGSTPLHSICSSEYDRRDVAELMFEVCERTRNRTLEVDARDREGNVALNLALERGNVNIAELLLRRGADPSLANAEGLTALHAICRERRYLDLLGIFDGSIVRLVRADPRDKSGNAPLHLAVLNANDVAAEWLLRNGADPNPANEAGDTPLHVICKTEQCHAGGLARMFFRVNRQLGREVLLDVRDKRGDAPLHLALLHENEEVAELLLRRGSDSSQPDSEGSYPLHSICKRFHGEGSMKLLFEIDRSVQVDARDKDGNTPLHLALFHEKTTMVELLLRRGADPSIANAEGQTALHIASTRKHCDDELAKILFEICGEIGREVPIDAPDSKGRTALHLALERKRRPLLRYLLRQGADPNAATADGSRPLHVVCRVDDVVLAKILIAVSGKRGRKRLDVDAQDGKGDTALHVALRMERKKMILLLLRKKAALNLVNEEGSTVLHLVCRKYLCEAALLKRLLDSGEQRERPLLIDARDKSRQNTALHYALALDHREAAELLIGRGADPNLPNVEGWTALHDLCQRYHDDALLDDFLAIASTNEARRGSGRWPAVNARDKLGRTPLHLVPDYGHANFVKWMLERGADPSQADAEGLTPVNVVCKRYDGECDSTDRYRSLEVDARDEKTGDTRLHAALRQANEKVAELLLIYGADPNLANNDGLTPLHVIAEREISSELGSMFFEVCHERRVQVGIDSRDNRGNTPLHLALRFGRHMFEDNVAQELLIYGADPNLANDEGATALHAICQRDRDEADFANGFFELCAETRRPVRIDVPDRMGRTALHWAVFNGHRGLTEALLRRGADPNVADNEGQAALHIGCRTDSVGERVASFFRICESIERTVRIDARDNKGNTSLHLALQTGNDRLVEVLLERGASPNLANEAGETPLHVICKTYSDDGLIDDFFRICHNKRRPVRVDARDSQGRTPLQWAVANLLPSAINLLLERGADLSSFVFPTEDYFGKRFEPGRYGPELKLATVAHALVVVERLEKQGYKLSRDDDLVVVKFFATHELCQRPRPDRLARVRSNHHMLKKIQVKPKASLQQVIACRTPREVKAKLRLTAEDYYEFVRLKKLTRVHKFWKDTCALHLCELMAGEFCRRGVMEAFMELTHFRLPIECGEMIIDDTFESADLCNICLAAATNTPRNAAASMEEAKQLLLSGANPNLPNVQGSTPIHLICERSKVGEWLQMLLELTPDNYWPLQIDTQDMFGNTALHLLLCYGHTEAAELLLRQCANVNLANVEGLTPLHLICKIDYGEDFIALFFSICDEKRQTVEVNARDRDGNTPLHLALRFGLSGVKKVTQLLLSRGADPSAVNNNGSTPLHCICENYRHNDLLEMFLTSTQGKEPLVKIDARDNCGETPLHFALRCNNMVEAKRLLTWGADSTAVDSELATPLHLVCKSDYDRCDMAKLLFYMNHQISQVNARDNEGHVPLYWALEKDNRELSEWLLRKGANPRLANFKGVTALHIICNKKREKFILARKLFDLCRQLSYDRYGPLQVNVQDYFGNTPMHFASRHNHKHLVKVLLRFGAKPNIVSIKLALQLSIILEDPVQVNVQDKDGNTPLYLAMLRDHRYVVELLVRRGADPNYVNNDGLSVLHCLCKGASENKRIDDHLEKLFFHPTEFKRIDPNASNKKGTTFLHAHCGKHSHGELTQILFKIMDDKKMIVNINAQDAAGNTPLHYALRHKCKIPIIELLLIRGADPNVANNNRETPLHCICKRSLVKRNDMEDFMDQFFRLNDDRKQIVELDIVDEHGMTPLQWAVANLRPDMVDTLLTRGANLAKFTFPKSRYFADRFMDSDYHRRFELEIASGTLAVVEQLERRGYEVKFDDVLTIMGVFADYDLFATPEDLNKRYEKKFKSMTEKIRVNANISLWELIQARSGELDNLVTFTELFKFWRGSGNEWIRCTNLLCEIMSRRFFLRWTLACLNKNWNKISLILKNASAAGAVEENEPRKKSREDWRKAKELEEARKAGTAPAAVDEEGRDINPHIPHYISSAPWYIGASTPTLKHQRFQPQTQKKESNLEQCNNRDQSNKVLIKYREGACENCGAMGHKRKGCLDRQRKVAAKYSNANIAPDECVQCKVALDYDGKHARWAGYDPLEHQSTIKEFEKVEKEKQKIKAEKLNSNEEQIEDNFNEDEDKYVDEVDMPGTKVDSKQRITVRNLRIREDTAKYLRNFDLNSPHYDPKSQSMRKDSYAGIDKKDDYKGENAVRFSGDTAEHTNTQIFALDVSEKGINTHLLAEPTKIEILKTKYDQNKTCNRDSNPEASIVSLACVESVRESYFRARAALSETTRLLSSSRPRMSELLSQVLPVLASIGTIVALSVAVKLYLSHKDGKKKKVTLVDPTVKYSLPLIEKQIISHDTRLFRFGLPSEEHVLGLPIGQHVHLTAKINGEVVIRAYTPVSSDDDKGHVDLVVKVYFKNSHPKFPEGGKLSQHLESLKIGETIDFRGPSGRLVYKGKGKFSIKLMRKEPPVEYSVKKLVMIAGGTGITPMMQIIRHIAKDPEDNTQVSLLYANQTERDILLRDEMEEIAKKHSDQVKIWYTVDTASEGWKYSTGFVNADMISQHMYPPSSDTLVLMCGPPPMINYACTPNLDKLEYDSKLRFAY</sequence>
<dbReference type="EC" id="1.6.2.2" evidence="3"/>
<dbReference type="Pfam" id="PF12796">
    <property type="entry name" value="Ank_2"/>
    <property type="match status" value="12"/>
</dbReference>
<dbReference type="EMBL" id="CADCXV010000928">
    <property type="protein sequence ID" value="CAB0038869.1"/>
    <property type="molecule type" value="Genomic_DNA"/>
</dbReference>
<accession>A0A6H5IN99</accession>
<keyword evidence="8" id="KW-0752">Steroid biosynthesis</keyword>
<feature type="repeat" description="ANK" evidence="15">
    <location>
        <begin position="519"/>
        <end position="551"/>
    </location>
</feature>
<evidence type="ECO:0000256" key="12">
    <source>
        <dbReference type="ARBA" id="ARBA00023043"/>
    </source>
</evidence>
<proteinExistence type="inferred from homology"/>
<evidence type="ECO:0000256" key="14">
    <source>
        <dbReference type="ARBA" id="ARBA00023221"/>
    </source>
</evidence>
<dbReference type="InterPro" id="IPR036770">
    <property type="entry name" value="Ankyrin_rpt-contain_sf"/>
</dbReference>
<feature type="repeat" description="ANK" evidence="15">
    <location>
        <begin position="297"/>
        <end position="329"/>
    </location>
</feature>
<dbReference type="Pfam" id="PF00175">
    <property type="entry name" value="NAD_binding_1"/>
    <property type="match status" value="1"/>
</dbReference>
<dbReference type="InterPro" id="IPR017938">
    <property type="entry name" value="Riboflavin_synthase-like_b-brl"/>
</dbReference>
<dbReference type="Gene3D" id="1.25.40.20">
    <property type="entry name" value="Ankyrin repeat-containing domain"/>
    <property type="match status" value="18"/>
</dbReference>
<feature type="repeat" description="ANK" evidence="15">
    <location>
        <begin position="2135"/>
        <end position="2167"/>
    </location>
</feature>
<gene>
    <name evidence="20" type="ORF">TBRA_LOCUS10636</name>
</gene>
<dbReference type="OrthoDB" id="432685at2759"/>
<keyword evidence="8" id="KW-0443">Lipid metabolism</keyword>
<feature type="repeat" description="ANK" evidence="15">
    <location>
        <begin position="1554"/>
        <end position="1586"/>
    </location>
</feature>
<evidence type="ECO:0000256" key="2">
    <source>
        <dbReference type="ARBA" id="ARBA00006105"/>
    </source>
</evidence>
<dbReference type="SUPFAM" id="SSF63380">
    <property type="entry name" value="Riboflavin synthase domain-like"/>
    <property type="match status" value="1"/>
</dbReference>
<feature type="repeat" description="ANK" evidence="15">
    <location>
        <begin position="2462"/>
        <end position="2489"/>
    </location>
</feature>
<feature type="repeat" description="ANK" evidence="15">
    <location>
        <begin position="1915"/>
        <end position="1947"/>
    </location>
</feature>